<keyword evidence="2" id="KW-1185">Reference proteome</keyword>
<evidence type="ECO:0000313" key="2">
    <source>
        <dbReference type="Proteomes" id="UP001165064"/>
    </source>
</evidence>
<protein>
    <submittedName>
        <fullName evidence="1">Unnamed protein product</fullName>
    </submittedName>
</protein>
<evidence type="ECO:0000313" key="1">
    <source>
        <dbReference type="EMBL" id="GME97210.1"/>
    </source>
</evidence>
<dbReference type="Proteomes" id="UP001165064">
    <property type="component" value="Unassembled WGS sequence"/>
</dbReference>
<reference evidence="1" key="1">
    <citation type="submission" date="2023-04" db="EMBL/GenBank/DDBJ databases">
        <title>Ambrosiozyma monospora NBRC 10751.</title>
        <authorList>
            <person name="Ichikawa N."/>
            <person name="Sato H."/>
            <person name="Tonouchi N."/>
        </authorList>
    </citation>
    <scope>NUCLEOTIDE SEQUENCE</scope>
    <source>
        <strain evidence="1">NBRC 10751</strain>
    </source>
</reference>
<accession>A0ACB5TY49</accession>
<sequence length="255" mass="29279">MSLFKMIKKKLTDLVVDDMVNFFENDLGQVAIYDAVNGNSKQRVELAKTLRGKGIKVVFIESTVDNDELLERNIADATKSPDYSDWDSDEAIADYKKRISIVSHSYETMNESHLTYIKFINFGERLLVNESKHDFLTSKIIFYLMNTKIKMGSIYFARCSNNKWPFKSDPPLDDKGKDYAGKLHKAVVNQFKKQGHDDLPSSLVVWTSTRSRTAEMSQVFKDRGLVVRHRPELTQLKPGDAEGLNDQQLQEQFPK</sequence>
<name>A0ACB5TY49_AMBMO</name>
<organism evidence="1 2">
    <name type="scientific">Ambrosiozyma monospora</name>
    <name type="common">Yeast</name>
    <name type="synonym">Endomycopsis monosporus</name>
    <dbReference type="NCBI Taxonomy" id="43982"/>
    <lineage>
        <taxon>Eukaryota</taxon>
        <taxon>Fungi</taxon>
        <taxon>Dikarya</taxon>
        <taxon>Ascomycota</taxon>
        <taxon>Saccharomycotina</taxon>
        <taxon>Pichiomycetes</taxon>
        <taxon>Pichiales</taxon>
        <taxon>Pichiaceae</taxon>
        <taxon>Ambrosiozyma</taxon>
    </lineage>
</organism>
<comment type="caution">
    <text evidence="1">The sequence shown here is derived from an EMBL/GenBank/DDBJ whole genome shotgun (WGS) entry which is preliminary data.</text>
</comment>
<dbReference type="EMBL" id="BSXS01010024">
    <property type="protein sequence ID" value="GME97210.1"/>
    <property type="molecule type" value="Genomic_DNA"/>
</dbReference>
<proteinExistence type="predicted"/>
<gene>
    <name evidence="1" type="ORF">Amon02_001018400</name>
</gene>